<evidence type="ECO:0000313" key="2">
    <source>
        <dbReference type="EMBL" id="KAK7996292.1"/>
    </source>
</evidence>
<feature type="compositionally biased region" description="Low complexity" evidence="1">
    <location>
        <begin position="389"/>
        <end position="399"/>
    </location>
</feature>
<feature type="compositionally biased region" description="Basic residues" evidence="1">
    <location>
        <begin position="1"/>
        <end position="15"/>
    </location>
</feature>
<feature type="region of interest" description="Disordered" evidence="1">
    <location>
        <begin position="307"/>
        <end position="326"/>
    </location>
</feature>
<feature type="compositionally biased region" description="Polar residues" evidence="1">
    <location>
        <begin position="19"/>
        <end position="28"/>
    </location>
</feature>
<sequence length="447" mass="50284">MGRNRHRGRRRRRPGHFTQPDNDNNIAMQDTWDDRDAGRGRTRNRKGQWQGNRRPELSPREVEELYADLEDDLIDDQPAVMYDPLEQIIKHHQQQNTRRQRNNNSTNVHSPLFQQPSNFNHTPFQQRRQQLLHQPQQKKQVLQRHVQRKDQHDCHDCRTARKANVRLRNALHSHIKAATATLAEWSTEVGVPFGGVADDEMDWQPEPEIRVVFVPQHQQYQQQGDSRRYYNDHYHHHRHYNKGGGLSAFEYSSAPGTRYVGYGGYGGYGAHAGHAGGSQGMSPSSNSITDGSIPTAPWWLESEIASLEESTEETAPPNESPEELYHHQQQLMALEPDPFKAPAAATAPPTRSYGSMVLEPDPFKAPMRGSGFAANAGGASPLGMLANQSTANSSASSSSGVVEIHSATPPPCGTLAGMNSAPSTEVDEWEQREKTSPEVLRKYRARY</sequence>
<organism evidence="2 3">
    <name type="scientific">Apiospora marii</name>
    <dbReference type="NCBI Taxonomy" id="335849"/>
    <lineage>
        <taxon>Eukaryota</taxon>
        <taxon>Fungi</taxon>
        <taxon>Dikarya</taxon>
        <taxon>Ascomycota</taxon>
        <taxon>Pezizomycotina</taxon>
        <taxon>Sordariomycetes</taxon>
        <taxon>Xylariomycetidae</taxon>
        <taxon>Amphisphaeriales</taxon>
        <taxon>Apiosporaceae</taxon>
        <taxon>Apiospora</taxon>
    </lineage>
</organism>
<evidence type="ECO:0000313" key="3">
    <source>
        <dbReference type="Proteomes" id="UP001396898"/>
    </source>
</evidence>
<feature type="compositionally biased region" description="Basic and acidic residues" evidence="1">
    <location>
        <begin position="429"/>
        <end position="441"/>
    </location>
</feature>
<comment type="caution">
    <text evidence="2">The sequence shown here is derived from an EMBL/GenBank/DDBJ whole genome shotgun (WGS) entry which is preliminary data.</text>
</comment>
<accession>A0ABR1R2J8</accession>
<reference evidence="2 3" key="1">
    <citation type="submission" date="2023-01" db="EMBL/GenBank/DDBJ databases">
        <title>Analysis of 21 Apiospora genomes using comparative genomics revels a genus with tremendous synthesis potential of carbohydrate active enzymes and secondary metabolites.</title>
        <authorList>
            <person name="Sorensen T."/>
        </authorList>
    </citation>
    <scope>NUCLEOTIDE SEQUENCE [LARGE SCALE GENOMIC DNA]</scope>
    <source>
        <strain evidence="2 3">CBS 20057</strain>
    </source>
</reference>
<feature type="compositionally biased region" description="Low complexity" evidence="1">
    <location>
        <begin position="125"/>
        <end position="138"/>
    </location>
</feature>
<feature type="compositionally biased region" description="Basic residues" evidence="1">
    <location>
        <begin position="92"/>
        <end position="101"/>
    </location>
</feature>
<protein>
    <submittedName>
        <fullName evidence="2">Uncharacterized protein</fullName>
    </submittedName>
</protein>
<gene>
    <name evidence="2" type="ORF">PG991_015759</name>
</gene>
<keyword evidence="3" id="KW-1185">Reference proteome</keyword>
<evidence type="ECO:0000256" key="1">
    <source>
        <dbReference type="SAM" id="MobiDB-lite"/>
    </source>
</evidence>
<feature type="compositionally biased region" description="Polar residues" evidence="1">
    <location>
        <begin position="105"/>
        <end position="124"/>
    </location>
</feature>
<dbReference type="Proteomes" id="UP001396898">
    <property type="component" value="Unassembled WGS sequence"/>
</dbReference>
<name>A0ABR1R2J8_9PEZI</name>
<dbReference type="EMBL" id="JAQQWI010000022">
    <property type="protein sequence ID" value="KAK7996292.1"/>
    <property type="molecule type" value="Genomic_DNA"/>
</dbReference>
<proteinExistence type="predicted"/>
<feature type="region of interest" description="Disordered" evidence="1">
    <location>
        <begin position="1"/>
        <end position="60"/>
    </location>
</feature>
<feature type="region of interest" description="Disordered" evidence="1">
    <location>
        <begin position="389"/>
        <end position="447"/>
    </location>
</feature>
<feature type="region of interest" description="Disordered" evidence="1">
    <location>
        <begin position="92"/>
        <end position="138"/>
    </location>
</feature>